<reference evidence="3 4" key="1">
    <citation type="submission" date="2024-09" db="EMBL/GenBank/DDBJ databases">
        <title>The Natural Products Discovery Center: Release of the First 8490 Sequenced Strains for Exploring Actinobacteria Biosynthetic Diversity.</title>
        <authorList>
            <person name="Kalkreuter E."/>
            <person name="Kautsar S.A."/>
            <person name="Yang D."/>
            <person name="Bader C.D."/>
            <person name="Teijaro C.N."/>
            <person name="Fluegel L."/>
            <person name="Davis C.M."/>
            <person name="Simpson J.R."/>
            <person name="Lauterbach L."/>
            <person name="Steele A.D."/>
            <person name="Gui C."/>
            <person name="Meng S."/>
            <person name="Li G."/>
            <person name="Viehrig K."/>
            <person name="Ye F."/>
            <person name="Su P."/>
            <person name="Kiefer A.F."/>
            <person name="Nichols A."/>
            <person name="Cepeda A.J."/>
            <person name="Yan W."/>
            <person name="Fan B."/>
            <person name="Jiang Y."/>
            <person name="Adhikari A."/>
            <person name="Zheng C.-J."/>
            <person name="Schuster L."/>
            <person name="Cowan T.M."/>
            <person name="Smanski M.J."/>
            <person name="Chevrette M.G."/>
            <person name="De Carvalho L.P.S."/>
            <person name="Shen B."/>
        </authorList>
    </citation>
    <scope>NUCLEOTIDE SEQUENCE [LARGE SCALE GENOMIC DNA]</scope>
    <source>
        <strain evidence="3 4">NPDC058328</strain>
    </source>
</reference>
<evidence type="ECO:0000256" key="2">
    <source>
        <dbReference type="SAM" id="SignalP"/>
    </source>
</evidence>
<protein>
    <recommendedName>
        <fullName evidence="5">Regulator of chromosome condensation (RCC1) repeat-containing protein</fullName>
    </recommendedName>
</protein>
<proteinExistence type="predicted"/>
<comment type="caution">
    <text evidence="3">The sequence shown here is derived from an EMBL/GenBank/DDBJ whole genome shotgun (WGS) entry which is preliminary data.</text>
</comment>
<accession>A0ABW6QBZ3</accession>
<evidence type="ECO:0000256" key="1">
    <source>
        <dbReference type="SAM" id="MobiDB-lite"/>
    </source>
</evidence>
<feature type="chain" id="PRO_5045852218" description="Regulator of chromosome condensation (RCC1) repeat-containing protein" evidence="2">
    <location>
        <begin position="26"/>
        <end position="196"/>
    </location>
</feature>
<organism evidence="3 4">
    <name type="scientific">Streptomyces marokkonensis</name>
    <dbReference type="NCBI Taxonomy" id="324855"/>
    <lineage>
        <taxon>Bacteria</taxon>
        <taxon>Bacillati</taxon>
        <taxon>Actinomycetota</taxon>
        <taxon>Actinomycetes</taxon>
        <taxon>Kitasatosporales</taxon>
        <taxon>Streptomycetaceae</taxon>
        <taxon>Streptomyces</taxon>
    </lineage>
</organism>
<keyword evidence="2" id="KW-0732">Signal</keyword>
<dbReference type="SUPFAM" id="SSF50985">
    <property type="entry name" value="RCC1/BLIP-II"/>
    <property type="match status" value="1"/>
</dbReference>
<evidence type="ECO:0008006" key="5">
    <source>
        <dbReference type="Google" id="ProtNLM"/>
    </source>
</evidence>
<keyword evidence="4" id="KW-1185">Reference proteome</keyword>
<evidence type="ECO:0000313" key="3">
    <source>
        <dbReference type="EMBL" id="MFF1276537.1"/>
    </source>
</evidence>
<evidence type="ECO:0000313" key="4">
    <source>
        <dbReference type="Proteomes" id="UP001601627"/>
    </source>
</evidence>
<name>A0ABW6QBZ3_9ACTN</name>
<dbReference type="EMBL" id="JBHVZQ010000024">
    <property type="protein sequence ID" value="MFF1276537.1"/>
    <property type="molecule type" value="Genomic_DNA"/>
</dbReference>
<gene>
    <name evidence="3" type="ORF">ACFVZC_24525</name>
</gene>
<dbReference type="InterPro" id="IPR009091">
    <property type="entry name" value="RCC1/BLIP-II"/>
</dbReference>
<feature type="signal peptide" evidence="2">
    <location>
        <begin position="1"/>
        <end position="25"/>
    </location>
</feature>
<dbReference type="PROSITE" id="PS51257">
    <property type="entry name" value="PROKAR_LIPOPROTEIN"/>
    <property type="match status" value="1"/>
</dbReference>
<dbReference type="Gene3D" id="2.130.10.30">
    <property type="entry name" value="Regulator of chromosome condensation 1/beta-lactamase-inhibitor protein II"/>
    <property type="match status" value="1"/>
</dbReference>
<dbReference type="RefSeq" id="WP_388237768.1">
    <property type="nucleotide sequence ID" value="NZ_JBHVZQ010000024.1"/>
</dbReference>
<dbReference type="Proteomes" id="UP001601627">
    <property type="component" value="Unassembled WGS sequence"/>
</dbReference>
<sequence length="196" mass="19947">MARKSWLRVLVAGAAVLGAAGCGEADRAVLGTPRCPDGPPARPTPRQAQPGFARAWFPMAGAPAGGIQAGPVPGWTDVVSVADGRCTTVAVRADGTVWSYGTNVGGSLGQGHTERHYRAEPRQVPGIDDAREVHGSGPTCLGGRAGAGAARPVRIPLPGPALDLSGRHVILEPAPSADATGRGPFQDATSESSRHD</sequence>
<feature type="compositionally biased region" description="Polar residues" evidence="1">
    <location>
        <begin position="187"/>
        <end position="196"/>
    </location>
</feature>
<feature type="region of interest" description="Disordered" evidence="1">
    <location>
        <begin position="173"/>
        <end position="196"/>
    </location>
</feature>